<proteinExistence type="predicted"/>
<dbReference type="InterPro" id="IPR001608">
    <property type="entry name" value="Ala_racemase_N"/>
</dbReference>
<gene>
    <name evidence="2" type="primary">alr1</name>
    <name evidence="2" type="ORF">NCTC13645_02074</name>
</gene>
<dbReference type="EC" id="5.1.1.1" evidence="2"/>
<name>A0A380P6W2_WEIVI</name>
<evidence type="ECO:0000259" key="1">
    <source>
        <dbReference type="Pfam" id="PF01168"/>
    </source>
</evidence>
<keyword evidence="2" id="KW-0413">Isomerase</keyword>
<accession>A0A380P6W2</accession>
<dbReference type="Proteomes" id="UP000254621">
    <property type="component" value="Unassembled WGS sequence"/>
</dbReference>
<evidence type="ECO:0000313" key="3">
    <source>
        <dbReference type="Proteomes" id="UP000254621"/>
    </source>
</evidence>
<sequence length="91" mass="10238">MQAANVDQFAVAVMDEGIWLRQFGVTEPVMVLGLTPVQYVAEIVDNQLTVPVSSVAWLKEALRLLPQGPNYMFPYLLTLVWDGLVFEIEKN</sequence>
<dbReference type="GO" id="GO:0008784">
    <property type="term" value="F:alanine racemase activity"/>
    <property type="evidence" value="ECO:0007669"/>
    <property type="project" value="UniProtKB-EC"/>
</dbReference>
<dbReference type="SUPFAM" id="SSF51419">
    <property type="entry name" value="PLP-binding barrel"/>
    <property type="match status" value="1"/>
</dbReference>
<dbReference type="Gene3D" id="3.20.20.10">
    <property type="entry name" value="Alanine racemase"/>
    <property type="match status" value="1"/>
</dbReference>
<dbReference type="Pfam" id="PF01168">
    <property type="entry name" value="Ala_racemase_N"/>
    <property type="match status" value="1"/>
</dbReference>
<organism evidence="2 3">
    <name type="scientific">Weissella viridescens</name>
    <name type="common">Lactobacillus viridescens</name>
    <dbReference type="NCBI Taxonomy" id="1629"/>
    <lineage>
        <taxon>Bacteria</taxon>
        <taxon>Bacillati</taxon>
        <taxon>Bacillota</taxon>
        <taxon>Bacilli</taxon>
        <taxon>Lactobacillales</taxon>
        <taxon>Lactobacillaceae</taxon>
        <taxon>Weissella</taxon>
    </lineage>
</organism>
<protein>
    <submittedName>
        <fullName evidence="2">Alanine racemase 1</fullName>
        <ecNumber evidence="2">5.1.1.1</ecNumber>
    </submittedName>
</protein>
<dbReference type="AlphaFoldDB" id="A0A380P6W2"/>
<evidence type="ECO:0000313" key="2">
    <source>
        <dbReference type="EMBL" id="SUP60951.1"/>
    </source>
</evidence>
<feature type="domain" description="Alanine racemase N-terminal" evidence="1">
    <location>
        <begin position="3"/>
        <end position="64"/>
    </location>
</feature>
<dbReference type="EMBL" id="UHIV01000005">
    <property type="protein sequence ID" value="SUP60951.1"/>
    <property type="molecule type" value="Genomic_DNA"/>
</dbReference>
<dbReference type="InterPro" id="IPR029066">
    <property type="entry name" value="PLP-binding_barrel"/>
</dbReference>
<reference evidence="2 3" key="1">
    <citation type="submission" date="2018-06" db="EMBL/GenBank/DDBJ databases">
        <authorList>
            <consortium name="Pathogen Informatics"/>
            <person name="Doyle S."/>
        </authorList>
    </citation>
    <scope>NUCLEOTIDE SEQUENCE [LARGE SCALE GENOMIC DNA]</scope>
    <source>
        <strain evidence="2 3">NCTC13645</strain>
    </source>
</reference>